<dbReference type="EMBL" id="GHBP01000511">
    <property type="protein sequence ID" value="NDJ92346.1"/>
    <property type="molecule type" value="Transcribed_RNA"/>
</dbReference>
<protein>
    <submittedName>
        <fullName evidence="3">DDB1-and CUL4-associated factor 6 (Trinotate prediction)</fullName>
    </submittedName>
</protein>
<accession>A0A6G3MEH5</accession>
<evidence type="ECO:0000256" key="2">
    <source>
        <dbReference type="ARBA" id="ARBA00022737"/>
    </source>
</evidence>
<organism evidence="3">
    <name type="scientific">Henneguya salminicola</name>
    <name type="common">Myxosporean</name>
    <dbReference type="NCBI Taxonomy" id="69463"/>
    <lineage>
        <taxon>Eukaryota</taxon>
        <taxon>Metazoa</taxon>
        <taxon>Cnidaria</taxon>
        <taxon>Myxozoa</taxon>
        <taxon>Myxosporea</taxon>
        <taxon>Bivalvulida</taxon>
        <taxon>Platysporina</taxon>
        <taxon>Myxobolidae</taxon>
        <taxon>Henneguya</taxon>
    </lineage>
</organism>
<name>A0A6G3MEH5_HENSL</name>
<dbReference type="PANTHER" id="PTHR15574:SF39">
    <property type="entry name" value="DDB1- AND CUL4-ASSOCIATED FACTOR 6"/>
    <property type="match status" value="1"/>
</dbReference>
<dbReference type="SMART" id="SM00320">
    <property type="entry name" value="WD40"/>
    <property type="match status" value="3"/>
</dbReference>
<sequence>MKNKFNCHSSIPFEVVVLENEPYVFLVCSTEGSVRQYDIREKTSCNCSNCDRDVIIHLPFPIQSMDIPQTRSYECALAVNNGCVHFYDRRKVFCSAKSHDYGNNAIMFQYDARKSHPGILTSGFTSLKYSKDGSELLCNYVGERVVVISCDFSEKMGSSHILVSRPECFSRTCYFDASNSSVKKEISKGNRIKKSVEDETNGTKPHPIKHKLEYFNSQSSLSGSDLLRSRTYNNSKLISFIPRHSSSYTGHSNVKTMLKEAIFWGKRYVMAGSDCGHVFIWDRMTEKICQILVGDKYIVNSLDHHPLYPVLACSGIDSTIKIFSATSYNPSSEEEINQVKLLILL</sequence>
<keyword evidence="1" id="KW-0853">WD repeat</keyword>
<dbReference type="GO" id="GO:0080008">
    <property type="term" value="C:Cul4-RING E3 ubiquitin ligase complex"/>
    <property type="evidence" value="ECO:0007669"/>
    <property type="project" value="TreeGrafter"/>
</dbReference>
<dbReference type="Gene3D" id="2.130.10.10">
    <property type="entry name" value="YVTN repeat-like/Quinoprotein amine dehydrogenase"/>
    <property type="match status" value="2"/>
</dbReference>
<dbReference type="Pfam" id="PF00400">
    <property type="entry name" value="WD40"/>
    <property type="match status" value="1"/>
</dbReference>
<dbReference type="AlphaFoldDB" id="A0A6G3MEH5"/>
<dbReference type="InterPro" id="IPR001680">
    <property type="entry name" value="WD40_rpt"/>
</dbReference>
<dbReference type="InterPro" id="IPR045151">
    <property type="entry name" value="DCAF8"/>
</dbReference>
<reference evidence="3" key="1">
    <citation type="submission" date="2018-11" db="EMBL/GenBank/DDBJ databases">
        <title>Henneguya salminicola genome and transcriptome.</title>
        <authorList>
            <person name="Yahalomi D."/>
            <person name="Atkinson S.D."/>
            <person name="Neuhof M."/>
            <person name="Chang E.S."/>
            <person name="Philippe H."/>
            <person name="Cartwright P."/>
            <person name="Bartholomew J.L."/>
            <person name="Huchon D."/>
        </authorList>
    </citation>
    <scope>NUCLEOTIDE SEQUENCE</scope>
    <source>
        <strain evidence="3">Hz1</strain>
        <tissue evidence="3">Whole</tissue>
    </source>
</reference>
<evidence type="ECO:0000256" key="1">
    <source>
        <dbReference type="ARBA" id="ARBA00022574"/>
    </source>
</evidence>
<dbReference type="GO" id="GO:0005737">
    <property type="term" value="C:cytoplasm"/>
    <property type="evidence" value="ECO:0007669"/>
    <property type="project" value="TreeGrafter"/>
</dbReference>
<proteinExistence type="predicted"/>
<keyword evidence="2" id="KW-0677">Repeat</keyword>
<dbReference type="SUPFAM" id="SSF50978">
    <property type="entry name" value="WD40 repeat-like"/>
    <property type="match status" value="1"/>
</dbReference>
<dbReference type="InterPro" id="IPR015943">
    <property type="entry name" value="WD40/YVTN_repeat-like_dom_sf"/>
</dbReference>
<dbReference type="InterPro" id="IPR036322">
    <property type="entry name" value="WD40_repeat_dom_sf"/>
</dbReference>
<dbReference type="PANTHER" id="PTHR15574">
    <property type="entry name" value="WD REPEAT DOMAIN-CONTAINING FAMILY"/>
    <property type="match status" value="1"/>
</dbReference>
<dbReference type="GO" id="GO:0045944">
    <property type="term" value="P:positive regulation of transcription by RNA polymerase II"/>
    <property type="evidence" value="ECO:0007669"/>
    <property type="project" value="TreeGrafter"/>
</dbReference>
<evidence type="ECO:0000313" key="3">
    <source>
        <dbReference type="EMBL" id="NDJ92346.1"/>
    </source>
</evidence>